<dbReference type="GeneTree" id="ENSGT00940000177316"/>
<reference evidence="1" key="2">
    <citation type="submission" date="2025-08" db="UniProtKB">
        <authorList>
            <consortium name="Ensembl"/>
        </authorList>
    </citation>
    <scope>IDENTIFICATION</scope>
</reference>
<proteinExistence type="predicted"/>
<dbReference type="Ensembl" id="ENSSFOT00015013466.2">
    <property type="protein sequence ID" value="ENSSFOP00015013300.2"/>
    <property type="gene ID" value="ENSSFOG00015008573.2"/>
</dbReference>
<accession>A0A8C9RIZ4</accession>
<name>A0A8C9RIZ4_SCLFO</name>
<dbReference type="OrthoDB" id="9905785at2759"/>
<dbReference type="Proteomes" id="UP000694397">
    <property type="component" value="Chromosome 3"/>
</dbReference>
<keyword evidence="2" id="KW-1185">Reference proteome</keyword>
<evidence type="ECO:0000313" key="2">
    <source>
        <dbReference type="Proteomes" id="UP000694397"/>
    </source>
</evidence>
<sequence>VSCFKVQCEMKSRWNCGSITCIMCFTCVGSQLSMSSSSANSFSGPLQLCRGIQHVTVVGSGVQEYKECSIRNVSS</sequence>
<protein>
    <submittedName>
        <fullName evidence="1">Uncharacterized protein</fullName>
    </submittedName>
</protein>
<reference evidence="1 2" key="1">
    <citation type="submission" date="2019-04" db="EMBL/GenBank/DDBJ databases">
        <authorList>
            <consortium name="Wellcome Sanger Institute Data Sharing"/>
        </authorList>
    </citation>
    <scope>NUCLEOTIDE SEQUENCE [LARGE SCALE GENOMIC DNA]</scope>
</reference>
<evidence type="ECO:0000313" key="1">
    <source>
        <dbReference type="Ensembl" id="ENSSFOP00015013300.2"/>
    </source>
</evidence>
<organism evidence="1 2">
    <name type="scientific">Scleropages formosus</name>
    <name type="common">Asian bonytongue</name>
    <name type="synonym">Osteoglossum formosum</name>
    <dbReference type="NCBI Taxonomy" id="113540"/>
    <lineage>
        <taxon>Eukaryota</taxon>
        <taxon>Metazoa</taxon>
        <taxon>Chordata</taxon>
        <taxon>Craniata</taxon>
        <taxon>Vertebrata</taxon>
        <taxon>Euteleostomi</taxon>
        <taxon>Actinopterygii</taxon>
        <taxon>Neopterygii</taxon>
        <taxon>Teleostei</taxon>
        <taxon>Osteoglossocephala</taxon>
        <taxon>Osteoglossomorpha</taxon>
        <taxon>Osteoglossiformes</taxon>
        <taxon>Osteoglossidae</taxon>
        <taxon>Scleropages</taxon>
    </lineage>
</organism>
<dbReference type="AlphaFoldDB" id="A0A8C9RIZ4"/>
<reference evidence="1" key="3">
    <citation type="submission" date="2025-09" db="UniProtKB">
        <authorList>
            <consortium name="Ensembl"/>
        </authorList>
    </citation>
    <scope>IDENTIFICATION</scope>
</reference>